<evidence type="ECO:0000259" key="2">
    <source>
        <dbReference type="Pfam" id="PF13786"/>
    </source>
</evidence>
<feature type="transmembrane region" description="Helical" evidence="1">
    <location>
        <begin position="41"/>
        <end position="67"/>
    </location>
</feature>
<keyword evidence="5" id="KW-1185">Reference proteome</keyword>
<dbReference type="InterPro" id="IPR040680">
    <property type="entry name" value="DUF5643"/>
</dbReference>
<dbReference type="Gene3D" id="2.60.40.1630">
    <property type="entry name" value="bacillus anthracis domain"/>
    <property type="match status" value="1"/>
</dbReference>
<dbReference type="Pfam" id="PF13786">
    <property type="entry name" value="DUF4179"/>
    <property type="match status" value="1"/>
</dbReference>
<keyword evidence="1" id="KW-0472">Membrane</keyword>
<evidence type="ECO:0000259" key="3">
    <source>
        <dbReference type="Pfam" id="PF18705"/>
    </source>
</evidence>
<feature type="domain" description="DUF5643" evidence="3">
    <location>
        <begin position="226"/>
        <end position="330"/>
    </location>
</feature>
<name>A0A8J6M9V8_9FIRM</name>
<evidence type="ECO:0000313" key="4">
    <source>
        <dbReference type="EMBL" id="MBC5734796.1"/>
    </source>
</evidence>
<protein>
    <submittedName>
        <fullName evidence="4">DUF4179 domain-containing protein</fullName>
    </submittedName>
</protein>
<evidence type="ECO:0000313" key="5">
    <source>
        <dbReference type="Proteomes" id="UP000661435"/>
    </source>
</evidence>
<keyword evidence="1" id="KW-0812">Transmembrane</keyword>
<dbReference type="EMBL" id="JACOPP010000025">
    <property type="protein sequence ID" value="MBC5734796.1"/>
    <property type="molecule type" value="Genomic_DNA"/>
</dbReference>
<gene>
    <name evidence="4" type="ORF">H8S57_13840</name>
</gene>
<dbReference type="Pfam" id="PF18705">
    <property type="entry name" value="DUF5643"/>
    <property type="match status" value="1"/>
</dbReference>
<sequence>MDRMEEYAALQAQLEEHPSALAYTVQRARARRARRRRLRRFGVPLGSLAGAMALFVLLVNLSAPFALACSHIPVLKELAAAVSFSPTLSTAVEHDYAQRIDQTQSANGVTMTLNYLMADPAQLIFFVTVTGPEDASLMELRPKLKGPDGEELEGFSLMSSSVAPGELSNAITAAIGTEDFAFPETLRLDCEVRAYLPGVTDPESWTPDARFTFEFPLDARFREQGRTLALDRWVELDGNRIRLVSLELYPTHARLNLEQDPDNAEQLQTLDFYLEDENGVRYEKGSASGLASMGDTYLCESPFFRDPKHLTLHITQATWLAPEREYVALDLERGTALDALPEDMHLSVHRIGRQVGLALIAPDPPGNTETFHASYQLFGGHYRSPDGETHDLNCSSTISSGGLWWGTEDETELPEGYFATELILEDYPWDTVELALYFSRRTEFPVPVAFDLT</sequence>
<organism evidence="4 5">
    <name type="scientific">Lawsonibacter hominis</name>
    <dbReference type="NCBI Taxonomy" id="2763053"/>
    <lineage>
        <taxon>Bacteria</taxon>
        <taxon>Bacillati</taxon>
        <taxon>Bacillota</taxon>
        <taxon>Clostridia</taxon>
        <taxon>Eubacteriales</taxon>
        <taxon>Oscillospiraceae</taxon>
        <taxon>Lawsonibacter</taxon>
    </lineage>
</organism>
<dbReference type="RefSeq" id="WP_186908622.1">
    <property type="nucleotide sequence ID" value="NZ_JACOPP010000025.1"/>
</dbReference>
<reference evidence="4" key="1">
    <citation type="submission" date="2020-08" db="EMBL/GenBank/DDBJ databases">
        <title>Genome public.</title>
        <authorList>
            <person name="Liu C."/>
            <person name="Sun Q."/>
        </authorList>
    </citation>
    <scope>NUCLEOTIDE SEQUENCE</scope>
    <source>
        <strain evidence="4">NSJ-51</strain>
    </source>
</reference>
<accession>A0A8J6M9V8</accession>
<comment type="caution">
    <text evidence="4">The sequence shown here is derived from an EMBL/GenBank/DDBJ whole genome shotgun (WGS) entry which is preliminary data.</text>
</comment>
<proteinExistence type="predicted"/>
<dbReference type="InterPro" id="IPR025436">
    <property type="entry name" value="DUF4179"/>
</dbReference>
<keyword evidence="1" id="KW-1133">Transmembrane helix</keyword>
<dbReference type="Proteomes" id="UP000661435">
    <property type="component" value="Unassembled WGS sequence"/>
</dbReference>
<dbReference type="AlphaFoldDB" id="A0A8J6M9V8"/>
<evidence type="ECO:0000256" key="1">
    <source>
        <dbReference type="SAM" id="Phobius"/>
    </source>
</evidence>
<feature type="domain" description="DUF4179" evidence="2">
    <location>
        <begin position="47"/>
        <end position="129"/>
    </location>
</feature>